<dbReference type="EMBL" id="CM016555">
    <property type="protein sequence ID" value="TKW21298.1"/>
    <property type="molecule type" value="Genomic_DNA"/>
</dbReference>
<keyword evidence="1" id="KW-0732">Signal</keyword>
<reference evidence="2" key="1">
    <citation type="submission" date="2019-03" db="EMBL/GenBank/DDBJ databases">
        <title>WGS assembly of Setaria viridis.</title>
        <authorList>
            <person name="Huang P."/>
            <person name="Jenkins J."/>
            <person name="Grimwood J."/>
            <person name="Barry K."/>
            <person name="Healey A."/>
            <person name="Mamidi S."/>
            <person name="Sreedasyam A."/>
            <person name="Shu S."/>
            <person name="Feldman M."/>
            <person name="Wu J."/>
            <person name="Yu Y."/>
            <person name="Chen C."/>
            <person name="Johnson J."/>
            <person name="Rokhsar D."/>
            <person name="Baxter I."/>
            <person name="Schmutz J."/>
            <person name="Brutnell T."/>
            <person name="Kellogg E."/>
        </authorList>
    </citation>
    <scope>NUCLEOTIDE SEQUENCE [LARGE SCALE GENOMIC DNA]</scope>
</reference>
<feature type="signal peptide" evidence="1">
    <location>
        <begin position="1"/>
        <end position="25"/>
    </location>
</feature>
<proteinExistence type="predicted"/>
<evidence type="ECO:0000256" key="1">
    <source>
        <dbReference type="SAM" id="SignalP"/>
    </source>
</evidence>
<keyword evidence="3" id="KW-1185">Reference proteome</keyword>
<organism evidence="2 3">
    <name type="scientific">Setaria viridis</name>
    <name type="common">Green bristlegrass</name>
    <name type="synonym">Setaria italica subsp. viridis</name>
    <dbReference type="NCBI Taxonomy" id="4556"/>
    <lineage>
        <taxon>Eukaryota</taxon>
        <taxon>Viridiplantae</taxon>
        <taxon>Streptophyta</taxon>
        <taxon>Embryophyta</taxon>
        <taxon>Tracheophyta</taxon>
        <taxon>Spermatophyta</taxon>
        <taxon>Magnoliopsida</taxon>
        <taxon>Liliopsida</taxon>
        <taxon>Poales</taxon>
        <taxon>Poaceae</taxon>
        <taxon>PACMAD clade</taxon>
        <taxon>Panicoideae</taxon>
        <taxon>Panicodae</taxon>
        <taxon>Paniceae</taxon>
        <taxon>Cenchrinae</taxon>
        <taxon>Setaria</taxon>
    </lineage>
</organism>
<gene>
    <name evidence="2" type="ORF">SEVIR_4G168201v2</name>
</gene>
<evidence type="ECO:0000313" key="3">
    <source>
        <dbReference type="Proteomes" id="UP000298652"/>
    </source>
</evidence>
<name>A0A4U6UXE4_SETVI</name>
<accession>A0A4U6UXE4</accession>
<dbReference type="AlphaFoldDB" id="A0A4U6UXE4"/>
<feature type="chain" id="PRO_5020225173" evidence="1">
    <location>
        <begin position="26"/>
        <end position="60"/>
    </location>
</feature>
<dbReference type="Gramene" id="TKW21298">
    <property type="protein sequence ID" value="TKW21298"/>
    <property type="gene ID" value="SEVIR_4G168201v2"/>
</dbReference>
<protein>
    <submittedName>
        <fullName evidence="2">Uncharacterized protein</fullName>
    </submittedName>
</protein>
<evidence type="ECO:0000313" key="2">
    <source>
        <dbReference type="EMBL" id="TKW21298.1"/>
    </source>
</evidence>
<sequence>MPVPRWLRRFLWRSLCILSRTMSRALPMIMPPNVWGRQQMELLSQKTEMDVAETCSGAQV</sequence>
<dbReference type="Proteomes" id="UP000298652">
    <property type="component" value="Chromosome 4"/>
</dbReference>